<evidence type="ECO:0000313" key="1">
    <source>
        <dbReference type="EMBL" id="PUU74267.1"/>
    </source>
</evidence>
<proteinExistence type="predicted"/>
<gene>
    <name evidence="1" type="ORF">B9Z19DRAFT_467936</name>
</gene>
<organism evidence="1 2">
    <name type="scientific">Tuber borchii</name>
    <name type="common">White truffle</name>
    <dbReference type="NCBI Taxonomy" id="42251"/>
    <lineage>
        <taxon>Eukaryota</taxon>
        <taxon>Fungi</taxon>
        <taxon>Dikarya</taxon>
        <taxon>Ascomycota</taxon>
        <taxon>Pezizomycotina</taxon>
        <taxon>Pezizomycetes</taxon>
        <taxon>Pezizales</taxon>
        <taxon>Tuberaceae</taxon>
        <taxon>Tuber</taxon>
    </lineage>
</organism>
<dbReference type="EMBL" id="NESQ01000310">
    <property type="protein sequence ID" value="PUU74267.1"/>
    <property type="molecule type" value="Genomic_DNA"/>
</dbReference>
<accession>A0A2T6ZFJ9</accession>
<name>A0A2T6ZFJ9_TUBBO</name>
<comment type="caution">
    <text evidence="1">The sequence shown here is derived from an EMBL/GenBank/DDBJ whole genome shotgun (WGS) entry which is preliminary data.</text>
</comment>
<sequence>MPNVRCASSPELATVRCALTSNSKARGGIGSELDLDWGCGGRNSPCASLHGYFDTRIIVLAVPDWPASGGRAFPSCATDGSGSGRWWDAVVHIIANETPQNFALLPVCATHTTMHDQSSACLEGRGFILADPPTSLQSFRLQTSSALQNKQYHCFYPTHHDTVHRARTIRYERPSIERKRQNIKNETAIKNWEPSCTFSVSSSRTIHLRRYLYPPHRLYPIFYLCHNPHQNLSEIQNTSFTALTLTIYP</sequence>
<keyword evidence="2" id="KW-1185">Reference proteome</keyword>
<protein>
    <submittedName>
        <fullName evidence="1">Uncharacterized protein</fullName>
    </submittedName>
</protein>
<evidence type="ECO:0000313" key="2">
    <source>
        <dbReference type="Proteomes" id="UP000244722"/>
    </source>
</evidence>
<dbReference type="Proteomes" id="UP000244722">
    <property type="component" value="Unassembled WGS sequence"/>
</dbReference>
<reference evidence="1 2" key="1">
    <citation type="submission" date="2017-04" db="EMBL/GenBank/DDBJ databases">
        <title>Draft genome sequence of Tuber borchii Vittad., a whitish edible truffle.</title>
        <authorList>
            <consortium name="DOE Joint Genome Institute"/>
            <person name="Murat C."/>
            <person name="Kuo A."/>
            <person name="Barry K.W."/>
            <person name="Clum A."/>
            <person name="Dockter R.B."/>
            <person name="Fauchery L."/>
            <person name="Iotti M."/>
            <person name="Kohler A."/>
            <person name="Labutti K."/>
            <person name="Lindquist E.A."/>
            <person name="Lipzen A."/>
            <person name="Ohm R.A."/>
            <person name="Wang M."/>
            <person name="Grigoriev I.V."/>
            <person name="Zambonelli A."/>
            <person name="Martin F.M."/>
        </authorList>
    </citation>
    <scope>NUCLEOTIDE SEQUENCE [LARGE SCALE GENOMIC DNA]</scope>
    <source>
        <strain evidence="1 2">Tbo3840</strain>
    </source>
</reference>
<dbReference type="AlphaFoldDB" id="A0A2T6ZFJ9"/>